<keyword evidence="5" id="KW-0488">Methylation</keyword>
<sequence>MRAGKGRRRSRPRRVIEHDQGFTLIELMVALLIFGLLASAGVMLLSGSVSAQGAVKQRLEDMALVQRASAAITADLAQAQPRISRNVEGLSVPAFWGQRDPQQPLLRFVRSGWSNLDHAPRSTLQKIEYWLNDGRLERVTYPMVDGSVPNAPSTLFENVTLFSTRYRDAKGTWRDDWRSVQPDLLPQAVEMRVTRASQPPLTLLFLVGPGKDASVQGDGE</sequence>
<evidence type="ECO:0000256" key="7">
    <source>
        <dbReference type="ARBA" id="ARBA00022692"/>
    </source>
</evidence>
<dbReference type="Gene3D" id="3.10.610.10">
    <property type="entry name" value="GSPII I/J protein-like"/>
    <property type="match status" value="1"/>
</dbReference>
<evidence type="ECO:0000313" key="11">
    <source>
        <dbReference type="EMBL" id="MBB4641034.1"/>
    </source>
</evidence>
<keyword evidence="9 10" id="KW-0472">Membrane</keyword>
<dbReference type="Pfam" id="PF11612">
    <property type="entry name" value="T2SSJ"/>
    <property type="match status" value="1"/>
</dbReference>
<dbReference type="InterPro" id="IPR012902">
    <property type="entry name" value="N_methyl_site"/>
</dbReference>
<comment type="subcellular location">
    <subcellularLocation>
        <location evidence="1">Cell inner membrane</location>
        <topology evidence="1">Single-pass membrane protein</topology>
    </subcellularLocation>
</comment>
<dbReference type="NCBIfam" id="TIGR01711">
    <property type="entry name" value="gspJ"/>
    <property type="match status" value="1"/>
</dbReference>
<evidence type="ECO:0000256" key="4">
    <source>
        <dbReference type="ARBA" id="ARBA00022475"/>
    </source>
</evidence>
<evidence type="ECO:0000256" key="6">
    <source>
        <dbReference type="ARBA" id="ARBA00022519"/>
    </source>
</evidence>
<evidence type="ECO:0000256" key="2">
    <source>
        <dbReference type="ARBA" id="ARBA00011084"/>
    </source>
</evidence>
<evidence type="ECO:0000256" key="5">
    <source>
        <dbReference type="ARBA" id="ARBA00022481"/>
    </source>
</evidence>
<accession>A0A840HU79</accession>
<dbReference type="InterPro" id="IPR045584">
    <property type="entry name" value="Pilin-like"/>
</dbReference>
<feature type="transmembrane region" description="Helical" evidence="10">
    <location>
        <begin position="21"/>
        <end position="45"/>
    </location>
</feature>
<dbReference type="GO" id="GO:0015627">
    <property type="term" value="C:type II protein secretion system complex"/>
    <property type="evidence" value="ECO:0007669"/>
    <property type="project" value="InterPro"/>
</dbReference>
<dbReference type="PANTHER" id="PTHR39583:SF2">
    <property type="entry name" value="TYPE II SECRETION SYSTEM PROTEIN J"/>
    <property type="match status" value="1"/>
</dbReference>
<evidence type="ECO:0000256" key="8">
    <source>
        <dbReference type="ARBA" id="ARBA00022989"/>
    </source>
</evidence>
<dbReference type="GO" id="GO:0005886">
    <property type="term" value="C:plasma membrane"/>
    <property type="evidence" value="ECO:0007669"/>
    <property type="project" value="UniProtKB-SubCell"/>
</dbReference>
<comment type="caution">
    <text evidence="11">The sequence shown here is derived from an EMBL/GenBank/DDBJ whole genome shotgun (WGS) entry which is preliminary data.</text>
</comment>
<keyword evidence="8 10" id="KW-1133">Transmembrane helix</keyword>
<dbReference type="PROSITE" id="PS00409">
    <property type="entry name" value="PROKAR_NTER_METHYL"/>
    <property type="match status" value="1"/>
</dbReference>
<gene>
    <name evidence="11" type="ORF">HNQ99_001338</name>
</gene>
<dbReference type="GO" id="GO:0015628">
    <property type="term" value="P:protein secretion by the type II secretion system"/>
    <property type="evidence" value="ECO:0007669"/>
    <property type="project" value="InterPro"/>
</dbReference>
<dbReference type="AlphaFoldDB" id="A0A840HU79"/>
<evidence type="ECO:0000256" key="9">
    <source>
        <dbReference type="ARBA" id="ARBA00023136"/>
    </source>
</evidence>
<proteinExistence type="inferred from homology"/>
<keyword evidence="6" id="KW-0997">Cell inner membrane</keyword>
<dbReference type="Pfam" id="PF07963">
    <property type="entry name" value="N_methyl"/>
    <property type="match status" value="1"/>
</dbReference>
<evidence type="ECO:0000313" key="12">
    <source>
        <dbReference type="Proteomes" id="UP000575068"/>
    </source>
</evidence>
<dbReference type="NCBIfam" id="TIGR02532">
    <property type="entry name" value="IV_pilin_GFxxxE"/>
    <property type="match status" value="1"/>
</dbReference>
<organism evidence="11 12">
    <name type="scientific">Rhizorhapis suberifaciens</name>
    <name type="common">corky root of lettuce</name>
    <dbReference type="NCBI Taxonomy" id="13656"/>
    <lineage>
        <taxon>Bacteria</taxon>
        <taxon>Pseudomonadati</taxon>
        <taxon>Pseudomonadota</taxon>
        <taxon>Alphaproteobacteria</taxon>
        <taxon>Sphingomonadales</taxon>
        <taxon>Sphingomonadaceae</taxon>
        <taxon>Rhizorhapis</taxon>
    </lineage>
</organism>
<dbReference type="Proteomes" id="UP000575068">
    <property type="component" value="Unassembled WGS sequence"/>
</dbReference>
<keyword evidence="4" id="KW-1003">Cell membrane</keyword>
<keyword evidence="12" id="KW-1185">Reference proteome</keyword>
<dbReference type="RefSeq" id="WP_184474851.1">
    <property type="nucleotide sequence ID" value="NZ_JACHOV010000004.1"/>
</dbReference>
<name>A0A840HU79_9SPHN</name>
<evidence type="ECO:0000256" key="3">
    <source>
        <dbReference type="ARBA" id="ARBA00021539"/>
    </source>
</evidence>
<dbReference type="PANTHER" id="PTHR39583">
    <property type="entry name" value="TYPE II SECRETION SYSTEM PROTEIN J-RELATED"/>
    <property type="match status" value="1"/>
</dbReference>
<dbReference type="InterPro" id="IPR051621">
    <property type="entry name" value="T2SS_protein_J"/>
</dbReference>
<dbReference type="InterPro" id="IPR010055">
    <property type="entry name" value="T2SS_protein-GspJ"/>
</dbReference>
<reference evidence="11 12" key="1">
    <citation type="submission" date="2020-08" db="EMBL/GenBank/DDBJ databases">
        <title>Genomic Encyclopedia of Type Strains, Phase IV (KMG-IV): sequencing the most valuable type-strain genomes for metagenomic binning, comparative biology and taxonomic classification.</title>
        <authorList>
            <person name="Goeker M."/>
        </authorList>
    </citation>
    <scope>NUCLEOTIDE SEQUENCE [LARGE SCALE GENOMIC DNA]</scope>
    <source>
        <strain evidence="11 12">DSM 7465</strain>
    </source>
</reference>
<evidence type="ECO:0000256" key="1">
    <source>
        <dbReference type="ARBA" id="ARBA00004377"/>
    </source>
</evidence>
<protein>
    <recommendedName>
        <fullName evidence="3">Type II secretion system protein J</fullName>
    </recommendedName>
</protein>
<comment type="similarity">
    <text evidence="2">Belongs to the GSP J family.</text>
</comment>
<evidence type="ECO:0000256" key="10">
    <source>
        <dbReference type="SAM" id="Phobius"/>
    </source>
</evidence>
<dbReference type="SUPFAM" id="SSF54523">
    <property type="entry name" value="Pili subunits"/>
    <property type="match status" value="1"/>
</dbReference>
<keyword evidence="7 10" id="KW-0812">Transmembrane</keyword>
<dbReference type="EMBL" id="JACHOV010000004">
    <property type="protein sequence ID" value="MBB4641034.1"/>
    <property type="molecule type" value="Genomic_DNA"/>
</dbReference>